<evidence type="ECO:0000256" key="7">
    <source>
        <dbReference type="ARBA" id="ARBA00022694"/>
    </source>
</evidence>
<dbReference type="InterPro" id="IPR018314">
    <property type="entry name" value="RsmB/NOL1/NOP2-like_CS"/>
</dbReference>
<dbReference type="Pfam" id="PF25376">
    <property type="entry name" value="Pre-PUA_NSUN2"/>
    <property type="match status" value="1"/>
</dbReference>
<keyword evidence="3" id="KW-0820">tRNA-binding</keyword>
<dbReference type="PANTHER" id="PTHR22808:SF1">
    <property type="entry name" value="RNA CYTOSINE-C(5)-METHYLTRANSFERASE NSUN2-RELATED"/>
    <property type="match status" value="1"/>
</dbReference>
<dbReference type="PROSITE" id="PS01153">
    <property type="entry name" value="NOL1_NOP2_SUN"/>
    <property type="match status" value="1"/>
</dbReference>
<evidence type="ECO:0000256" key="10">
    <source>
        <dbReference type="PROSITE-ProRule" id="PRU01023"/>
    </source>
</evidence>
<accession>A0A6V8H517</accession>
<dbReference type="InterPro" id="IPR057286">
    <property type="entry name" value="PUA_NSUN2"/>
</dbReference>
<evidence type="ECO:0000313" key="13">
    <source>
        <dbReference type="EMBL" id="GAM35372.1"/>
    </source>
</evidence>
<dbReference type="InterPro" id="IPR023267">
    <property type="entry name" value="RCMT"/>
</dbReference>
<dbReference type="GO" id="GO:0000049">
    <property type="term" value="F:tRNA binding"/>
    <property type="evidence" value="ECO:0007669"/>
    <property type="project" value="UniProtKB-KW"/>
</dbReference>
<feature type="binding site" evidence="10">
    <location>
        <begin position="198"/>
        <end position="204"/>
    </location>
    <ligand>
        <name>S-adenosyl-L-methionine</name>
        <dbReference type="ChEBI" id="CHEBI:59789"/>
    </ligand>
</feature>
<reference evidence="14" key="1">
    <citation type="journal article" date="2015" name="Genome Announc.">
        <title>Draft genome sequence of Talaromyces cellulolyticus strain Y-94, a source of lignocellulosic biomass-degrading enzymes.</title>
        <authorList>
            <person name="Fujii T."/>
            <person name="Koike H."/>
            <person name="Sawayama S."/>
            <person name="Yano S."/>
            <person name="Inoue H."/>
        </authorList>
    </citation>
    <scope>NUCLEOTIDE SEQUENCE [LARGE SCALE GENOMIC DNA]</scope>
    <source>
        <strain evidence="14">Y-94</strain>
    </source>
</reference>
<dbReference type="PRINTS" id="PR02011">
    <property type="entry name" value="RCMTNCL1"/>
</dbReference>
<keyword evidence="8 10" id="KW-0694">RNA-binding</keyword>
<feature type="compositionally biased region" description="Basic and acidic residues" evidence="11">
    <location>
        <begin position="893"/>
        <end position="909"/>
    </location>
</feature>
<evidence type="ECO:0000256" key="11">
    <source>
        <dbReference type="SAM" id="MobiDB-lite"/>
    </source>
</evidence>
<dbReference type="PROSITE" id="PS51686">
    <property type="entry name" value="SAM_MT_RSMB_NOP"/>
    <property type="match status" value="1"/>
</dbReference>
<feature type="region of interest" description="Disordered" evidence="11">
    <location>
        <begin position="893"/>
        <end position="920"/>
    </location>
</feature>
<name>A0A6V8H517_TALPI</name>
<feature type="region of interest" description="Disordered" evidence="11">
    <location>
        <begin position="579"/>
        <end position="631"/>
    </location>
</feature>
<organism evidence="13 14">
    <name type="scientific">Talaromyces pinophilus</name>
    <name type="common">Penicillium pinophilum</name>
    <dbReference type="NCBI Taxonomy" id="128442"/>
    <lineage>
        <taxon>Eukaryota</taxon>
        <taxon>Fungi</taxon>
        <taxon>Dikarya</taxon>
        <taxon>Ascomycota</taxon>
        <taxon>Pezizomycotina</taxon>
        <taxon>Eurotiomycetes</taxon>
        <taxon>Eurotiomycetidae</taxon>
        <taxon>Eurotiales</taxon>
        <taxon>Trichocomaceae</taxon>
        <taxon>Talaromyces</taxon>
        <taxon>Talaromyces sect. Talaromyces</taxon>
    </lineage>
</organism>
<dbReference type="GO" id="GO:0016428">
    <property type="term" value="F:tRNA (cytidine-5-)-methyltransferase activity"/>
    <property type="evidence" value="ECO:0007669"/>
    <property type="project" value="InterPro"/>
</dbReference>
<dbReference type="SUPFAM" id="SSF53335">
    <property type="entry name" value="S-adenosyl-L-methionine-dependent methyltransferases"/>
    <property type="match status" value="1"/>
</dbReference>
<dbReference type="InterPro" id="IPR023270">
    <property type="entry name" value="RCMT_NCL1"/>
</dbReference>
<dbReference type="GO" id="GO:0005737">
    <property type="term" value="C:cytoplasm"/>
    <property type="evidence" value="ECO:0007669"/>
    <property type="project" value="TreeGrafter"/>
</dbReference>
<comment type="subcellular location">
    <subcellularLocation>
        <location evidence="1">Nucleus</location>
    </subcellularLocation>
</comment>
<keyword evidence="9" id="KW-0539">Nucleus</keyword>
<comment type="caution">
    <text evidence="13">The sequence shown here is derived from an EMBL/GenBank/DDBJ whole genome shotgun (WGS) entry which is preliminary data.</text>
</comment>
<evidence type="ECO:0000256" key="3">
    <source>
        <dbReference type="ARBA" id="ARBA00022555"/>
    </source>
</evidence>
<gene>
    <name evidence="13" type="ORF">TCE0_017r03657</name>
</gene>
<keyword evidence="5 10" id="KW-0808">Transferase</keyword>
<comment type="similarity">
    <text evidence="2 10">Belongs to the class I-like SAM-binding methyltransferase superfamily. RsmB/NOP family.</text>
</comment>
<dbReference type="InterPro" id="IPR029063">
    <property type="entry name" value="SAM-dependent_MTases_sf"/>
</dbReference>
<dbReference type="AlphaFoldDB" id="A0A6V8H517"/>
<evidence type="ECO:0000259" key="12">
    <source>
        <dbReference type="PROSITE" id="PS51686"/>
    </source>
</evidence>
<dbReference type="Proteomes" id="UP000053095">
    <property type="component" value="Unassembled WGS sequence"/>
</dbReference>
<evidence type="ECO:0000256" key="4">
    <source>
        <dbReference type="ARBA" id="ARBA00022603"/>
    </source>
</evidence>
<keyword evidence="6 10" id="KW-0949">S-adenosyl-L-methionine</keyword>
<dbReference type="InterPro" id="IPR001678">
    <property type="entry name" value="MeTrfase_RsmB-F_NOP2_dom"/>
</dbReference>
<feature type="active site" description="Nucleophile" evidence="10">
    <location>
        <position position="365"/>
    </location>
</feature>
<feature type="domain" description="SAM-dependent MTase RsmB/NOP-type" evidence="12">
    <location>
        <begin position="80"/>
        <end position="478"/>
    </location>
</feature>
<dbReference type="EMBL" id="DF933813">
    <property type="protein sequence ID" value="GAM35372.1"/>
    <property type="molecule type" value="Genomic_DNA"/>
</dbReference>
<protein>
    <submittedName>
        <fullName evidence="13">tRNA (Cytosine-5-)-methyltransferase</fullName>
    </submittedName>
</protein>
<dbReference type="Gene3D" id="3.40.50.150">
    <property type="entry name" value="Vaccinia Virus protein VP39"/>
    <property type="match status" value="1"/>
</dbReference>
<dbReference type="PRINTS" id="PR02008">
    <property type="entry name" value="RCMTFAMILY"/>
</dbReference>
<evidence type="ECO:0000256" key="1">
    <source>
        <dbReference type="ARBA" id="ARBA00004123"/>
    </source>
</evidence>
<dbReference type="InterPro" id="IPR057285">
    <property type="entry name" value="Pre-PUA_NSUN2"/>
</dbReference>
<evidence type="ECO:0000256" key="6">
    <source>
        <dbReference type="ARBA" id="ARBA00022691"/>
    </source>
</evidence>
<dbReference type="GO" id="GO:0005634">
    <property type="term" value="C:nucleus"/>
    <property type="evidence" value="ECO:0007669"/>
    <property type="project" value="UniProtKB-SubCell"/>
</dbReference>
<feature type="binding site" evidence="10">
    <location>
        <position position="282"/>
    </location>
    <ligand>
        <name>S-adenosyl-L-methionine</name>
        <dbReference type="ChEBI" id="CHEBI:59789"/>
    </ligand>
</feature>
<evidence type="ECO:0000313" key="14">
    <source>
        <dbReference type="Proteomes" id="UP000053095"/>
    </source>
</evidence>
<feature type="binding site" evidence="10">
    <location>
        <position position="255"/>
    </location>
    <ligand>
        <name>S-adenosyl-L-methionine</name>
        <dbReference type="ChEBI" id="CHEBI:59789"/>
    </ligand>
</feature>
<evidence type="ECO:0000256" key="5">
    <source>
        <dbReference type="ARBA" id="ARBA00022679"/>
    </source>
</evidence>
<sequence>MWGSMSPPLKLSIKSQNQRHSYARYTLCNPRINSRWFAKKGAAPANRGRGNWTEIVKSNEKYEGYYNDHGLIPKEEQEAFWAALRRELPASFRFTGSRGHAIAVKQTLVDYHIPQITSITYEGNVVEPPKPVPWYPDQLAWFMTTPKNVIRRFPPFSSFQKFLVSETEVGNITRQEVVSMIPPLFLDVRPGMTVLDMCAAPGSKSTQLMELLHAGEEESVRKAAAEIEQGTYDPSKYPEGLRDDGRTTGLLIANDSDYKRAHMLIHQMKRLNSPNLIVTNHDATFYPSLKLSSPAGEKQPNVYLKFDRILADVPCSGDGTTRKNPNIWSDWSPSSALGLHSTQMRILVRALQMLKVGGRVVYSTCSMNPIENEAVIAAAIERCGGPDHVELIDCSKELPDLKRVDGLNTWKVLDRDSRTWNSWEEVEEHRKNEGITGLGRLAASMFPPTEDLHLERCMRVYPHLQDTGGFFITVLEKKKEIRAKPEDSTKVIPKASVAAVVEELDQKNRNGNGGSMNKIEALDDIVPPSEYTSGKDATVAESTHQPPYKATLDEPSSNKRLAPEIETQMPVKRTKLEDGTEAIVGDRPVHFPPPSAVEGQEDTTDFPRAEEPKPNPNAKVSKKKPGQPFEEPFTFIDGQQEEIANIFKFFNISDRFPRDRFMVRNAAGTLSKTIYYTSALARDILAENQGRGIKFVHGGVKMFVKQDAQRPNQCQWRIQTDGLQLVETWVGPERIVTLTKKETLRILLKELFPRLDKDNYLRLGEVGERIKDMDLGCCILRVEPSEGEDGFRERMVVPLWRSLYSVNLMLPKEDRRAMLLRIFNDTEPVVHMLPARNAAVADGEAETSEMSDVVGDAVTATADPEMVSDEILKAIPAGKTEEEIIKNENLIRGEEQEDLVTKRETYQRDGDEEDRFNTTV</sequence>
<evidence type="ECO:0000256" key="8">
    <source>
        <dbReference type="ARBA" id="ARBA00022884"/>
    </source>
</evidence>
<feature type="region of interest" description="Disordered" evidence="11">
    <location>
        <begin position="526"/>
        <end position="565"/>
    </location>
</feature>
<proteinExistence type="inferred from homology"/>
<dbReference type="PANTHER" id="PTHR22808">
    <property type="entry name" value="NCL1 YEAST -RELATED NOL1/NOP2/FMU SUN DOMAIN-CONTAINING"/>
    <property type="match status" value="1"/>
</dbReference>
<evidence type="ECO:0000256" key="9">
    <source>
        <dbReference type="ARBA" id="ARBA00023242"/>
    </source>
</evidence>
<keyword evidence="4 10" id="KW-0489">Methyltransferase</keyword>
<evidence type="ECO:0000256" key="2">
    <source>
        <dbReference type="ARBA" id="ARBA00007494"/>
    </source>
</evidence>
<keyword evidence="7" id="KW-0819">tRNA processing</keyword>
<dbReference type="Pfam" id="PF01189">
    <property type="entry name" value="Methyltr_RsmB-F"/>
    <property type="match status" value="1"/>
</dbReference>
<keyword evidence="14" id="KW-1185">Reference proteome</keyword>
<dbReference type="GO" id="GO:0030488">
    <property type="term" value="P:tRNA methylation"/>
    <property type="evidence" value="ECO:0007669"/>
    <property type="project" value="TreeGrafter"/>
</dbReference>
<dbReference type="Pfam" id="PF25378">
    <property type="entry name" value="PUA_NSUN2"/>
    <property type="match status" value="1"/>
</dbReference>
<dbReference type="InterPro" id="IPR049560">
    <property type="entry name" value="MeTrfase_RsmB-F_NOP2_cat"/>
</dbReference>
<feature type="binding site" evidence="10">
    <location>
        <position position="312"/>
    </location>
    <ligand>
        <name>S-adenosyl-L-methionine</name>
        <dbReference type="ChEBI" id="CHEBI:59789"/>
    </ligand>
</feature>